<comment type="similarity">
    <text evidence="1">Belongs to the CbxX/CfxQ family.</text>
</comment>
<reference evidence="6 7" key="1">
    <citation type="submission" date="2016-01" db="EMBL/GenBank/DDBJ databases">
        <title>Highly variable Streptococcus oralis are common among viridans streptococci isolated from primates.</title>
        <authorList>
            <person name="Denapaite D."/>
            <person name="Rieger M."/>
            <person name="Koendgen S."/>
            <person name="Brueckner R."/>
            <person name="Ochigava I."/>
            <person name="Kappeler P."/>
            <person name="Maetz-Rensing K."/>
            <person name="Leendertz F."/>
            <person name="Hakenbeck R."/>
        </authorList>
    </citation>
    <scope>NUCLEOTIDE SEQUENCE [LARGE SCALE GENOMIC DNA]</scope>
    <source>
        <strain evidence="6 7">DD28</strain>
    </source>
</reference>
<dbReference type="PANTHER" id="PTHR43392">
    <property type="entry name" value="AAA-TYPE ATPASE FAMILY PROTEIN / ANKYRIN REPEAT FAMILY PROTEIN"/>
    <property type="match status" value="1"/>
</dbReference>
<keyword evidence="3" id="KW-0067">ATP-binding</keyword>
<protein>
    <recommendedName>
        <fullName evidence="5">AAA+ ATPase domain-containing protein</fullName>
    </recommendedName>
</protein>
<feature type="domain" description="AAA+ ATPase" evidence="5">
    <location>
        <begin position="421"/>
        <end position="563"/>
    </location>
</feature>
<dbReference type="InterPro" id="IPR003959">
    <property type="entry name" value="ATPase_AAA_core"/>
</dbReference>
<dbReference type="RefSeq" id="WP_061424048.1">
    <property type="nucleotide sequence ID" value="NZ_KQ970261.1"/>
</dbReference>
<evidence type="ECO:0000259" key="5">
    <source>
        <dbReference type="SMART" id="SM00382"/>
    </source>
</evidence>
<dbReference type="Proteomes" id="UP000070136">
    <property type="component" value="Unassembled WGS sequence"/>
</dbReference>
<feature type="domain" description="AAA+ ATPase" evidence="5">
    <location>
        <begin position="697"/>
        <end position="846"/>
    </location>
</feature>
<keyword evidence="2" id="KW-0547">Nucleotide-binding</keyword>
<dbReference type="InterPro" id="IPR041627">
    <property type="entry name" value="AAA_lid_6"/>
</dbReference>
<evidence type="ECO:0000256" key="3">
    <source>
        <dbReference type="ARBA" id="ARBA00022840"/>
    </source>
</evidence>
<dbReference type="GO" id="GO:0016887">
    <property type="term" value="F:ATP hydrolysis activity"/>
    <property type="evidence" value="ECO:0007669"/>
    <property type="project" value="InterPro"/>
</dbReference>
<dbReference type="SMART" id="SM00382">
    <property type="entry name" value="AAA"/>
    <property type="match status" value="2"/>
</dbReference>
<feature type="coiled-coil region" evidence="4">
    <location>
        <begin position="359"/>
        <end position="411"/>
    </location>
</feature>
<evidence type="ECO:0000256" key="2">
    <source>
        <dbReference type="ARBA" id="ARBA00022741"/>
    </source>
</evidence>
<dbReference type="Pfam" id="PF17866">
    <property type="entry name" value="AAA_lid_6"/>
    <property type="match status" value="1"/>
</dbReference>
<dbReference type="PRINTS" id="PR00819">
    <property type="entry name" value="CBXCFQXSUPER"/>
</dbReference>
<organism evidence="6 7">
    <name type="scientific">Streptococcus mitis</name>
    <dbReference type="NCBI Taxonomy" id="28037"/>
    <lineage>
        <taxon>Bacteria</taxon>
        <taxon>Bacillati</taxon>
        <taxon>Bacillota</taxon>
        <taxon>Bacilli</taxon>
        <taxon>Lactobacillales</taxon>
        <taxon>Streptococcaceae</taxon>
        <taxon>Streptococcus</taxon>
        <taxon>Streptococcus mitis group</taxon>
    </lineage>
</organism>
<dbReference type="PATRIC" id="fig|28037.234.peg.218"/>
<dbReference type="EMBL" id="LQOA01000007">
    <property type="protein sequence ID" value="KXU00308.1"/>
    <property type="molecule type" value="Genomic_DNA"/>
</dbReference>
<dbReference type="AlphaFoldDB" id="A0A139QCN8"/>
<dbReference type="InterPro" id="IPR027417">
    <property type="entry name" value="P-loop_NTPase"/>
</dbReference>
<evidence type="ECO:0000256" key="4">
    <source>
        <dbReference type="SAM" id="Coils"/>
    </source>
</evidence>
<dbReference type="InterPro" id="IPR000641">
    <property type="entry name" value="CbxX/CfxQ"/>
</dbReference>
<dbReference type="PANTHER" id="PTHR43392:SF2">
    <property type="entry name" value="AAA-TYPE ATPASE FAMILY PROTEIN _ ANKYRIN REPEAT FAMILY PROTEIN"/>
    <property type="match status" value="1"/>
</dbReference>
<comment type="caution">
    <text evidence="6">The sequence shown here is derived from an EMBL/GenBank/DDBJ whole genome shotgun (WGS) entry which is preliminary data.</text>
</comment>
<evidence type="ECO:0000256" key="1">
    <source>
        <dbReference type="ARBA" id="ARBA00010378"/>
    </source>
</evidence>
<gene>
    <name evidence="6" type="ORF">SMIDD28_00206</name>
</gene>
<dbReference type="Gene3D" id="3.40.50.300">
    <property type="entry name" value="P-loop containing nucleotide triphosphate hydrolases"/>
    <property type="match status" value="2"/>
</dbReference>
<dbReference type="Pfam" id="PF00004">
    <property type="entry name" value="AAA"/>
    <property type="match status" value="2"/>
</dbReference>
<sequence length="920" mass="103878">MTTYRVGTSFSSWSFGDAYSKAKDGDILAFEEGFMLELPAGRHYKIEKSIKIVGQISGTEGGGTLYHNTIAATLRIMNGVTVQFENIWFQVDDHRFALVIKGNSTVVLNTVYFNEQLENKQFFILVEGKSKLSIENAGNQLYNCSYSTTSIKVSNSSLELKRAELNIKLNADKGSSIQIEDTVMENWVSNILNIKDSSVTSINTALKGGNAEQGYPAVFLSRSTAKLQNTEVTQPLYQAAVFLKNSSSLESTGDSLTSIRAISSRVCIEKTVIRESLMLESNSFCRVSDYVDIKGENEEKVDIYCGSSVLIANTIKLNRNITPNIRLSDSSYLIADTILKEFEDTNGIIWDISDDSCKILNEESTNSELQEEISETIERNYEEELYSLIGLNNVKKEVQKLLRTVEFNQKRLSEGLPIQEQSLHSVFTGNPGTGKTTVARLLGRVLFDRGVLPGDEFKFIEVSESDLIATHIGETAVQTQAILEKAKGGILFIDEAYTLNKGKSSQHNFGLEAINTILKYMEDYRNEIMIIFAGYTKEMEQFFETNPGLKSRVPNIFFFEDYSGDEIVEMGLKNLQKSSYQLEDEAYYAMRVKQAYSRSLDHSNGRWIRNFNEHLMRALANRVVETQVDDYVTIINEDIDDVLLQGTQQPEENQKDALEQLQNLIGIEKVKKQVEQFISLAELNKKREEQGAAVSEFSLHSLFLGNPGTGKTTVARIVGKILYQKGIIPQNKFIEVSRSDLVAGYVGQTAIKTQEVLKSALGGVLFIDEAYTLSNSNEDRFGKEAIDEILKFMEDHRRDIVIIFAGYTKEMEEFLSVNSGLPSRIPNTFDFEDYTADEIIQIGLLGLKNQGYFIDVDYYTQTIESLYNKINDCSNGRWIRNINEKIIKNLSIRVSRDNVTDLSTIDKVDIERMMLEYERL</sequence>
<dbReference type="InterPro" id="IPR003593">
    <property type="entry name" value="AAA+_ATPase"/>
</dbReference>
<dbReference type="SUPFAM" id="SSF52540">
    <property type="entry name" value="P-loop containing nucleoside triphosphate hydrolases"/>
    <property type="match status" value="2"/>
</dbReference>
<dbReference type="GO" id="GO:0005524">
    <property type="term" value="F:ATP binding"/>
    <property type="evidence" value="ECO:0007669"/>
    <property type="project" value="UniProtKB-KW"/>
</dbReference>
<dbReference type="FunFam" id="3.40.50.300:FF:000216">
    <property type="entry name" value="Type VII secretion ATPase EccA"/>
    <property type="match status" value="2"/>
</dbReference>
<evidence type="ECO:0000313" key="7">
    <source>
        <dbReference type="Proteomes" id="UP000070136"/>
    </source>
</evidence>
<dbReference type="OrthoDB" id="9806903at2"/>
<name>A0A139QCN8_STRMT</name>
<dbReference type="InterPro" id="IPR050773">
    <property type="entry name" value="CbxX/CfxQ_RuBisCO_ESX"/>
</dbReference>
<keyword evidence="4" id="KW-0175">Coiled coil</keyword>
<dbReference type="CDD" id="cd00009">
    <property type="entry name" value="AAA"/>
    <property type="match status" value="2"/>
</dbReference>
<proteinExistence type="inferred from homology"/>
<dbReference type="Gene3D" id="1.10.8.60">
    <property type="match status" value="2"/>
</dbReference>
<accession>A0A139QCN8</accession>
<evidence type="ECO:0000313" key="6">
    <source>
        <dbReference type="EMBL" id="KXU00308.1"/>
    </source>
</evidence>